<comment type="similarity">
    <text evidence="2 7">Belongs to the derlin family.</text>
</comment>
<dbReference type="GO" id="GO:0005789">
    <property type="term" value="C:endoplasmic reticulum membrane"/>
    <property type="evidence" value="ECO:0007669"/>
    <property type="project" value="UniProtKB-SubCell"/>
</dbReference>
<dbReference type="InterPro" id="IPR035952">
    <property type="entry name" value="Rhomboid-like_sf"/>
</dbReference>
<dbReference type="AlphaFoldDB" id="A0A2N5VSL9"/>
<gene>
    <name evidence="9" type="ORF">PCANC_07545</name>
</gene>
<dbReference type="SUPFAM" id="SSF144091">
    <property type="entry name" value="Rhomboid-like"/>
    <property type="match status" value="1"/>
</dbReference>
<comment type="function">
    <text evidence="7">May be involved in the degradation of misfolded endoplasmic reticulum (ER) luminal proteins.</text>
</comment>
<comment type="subcellular location">
    <subcellularLocation>
        <location evidence="1 7">Endoplasmic reticulum membrane</location>
        <topology evidence="1 7">Multi-pass membrane protein</topology>
    </subcellularLocation>
</comment>
<accession>A0A2N5VSL9</accession>
<sequence>MTKQAERRACGAQQASSVVGGPPSPRSPGAVLCNTTDITKLDTGDRLATGPVCMEAPACHECNLSLLNHCNNIHQHFSHTEYPPLSSRTASFEELRKWIGPNVLRLRRGALAASVAVQCHVVTPYQLYFTYRAAFEHGQLWRLVTNFLYFGPLSLDFFFHLFFFMRYSKMLEENTYHGHRADYAWLLIVCCTLLLLLSPLSPAPFLSAPLSFTLVYLWARLNSNVRLSLFGVITISAGHLPYALVLFSWALSSGYHGVIGDLLGIAVGHFWYFFTEIWKRELGSGERNWLKTPDILVRLIDGPDALTQEEDDEE</sequence>
<keyword evidence="4 7" id="KW-0256">Endoplasmic reticulum</keyword>
<dbReference type="Pfam" id="PF04511">
    <property type="entry name" value="DER1"/>
    <property type="match status" value="1"/>
</dbReference>
<dbReference type="PANTHER" id="PTHR11009">
    <property type="entry name" value="DER1-LIKE PROTEIN, DERLIN"/>
    <property type="match status" value="1"/>
</dbReference>
<organism evidence="9 10">
    <name type="scientific">Puccinia coronata f. sp. avenae</name>
    <dbReference type="NCBI Taxonomy" id="200324"/>
    <lineage>
        <taxon>Eukaryota</taxon>
        <taxon>Fungi</taxon>
        <taxon>Dikarya</taxon>
        <taxon>Basidiomycota</taxon>
        <taxon>Pucciniomycotina</taxon>
        <taxon>Pucciniomycetes</taxon>
        <taxon>Pucciniales</taxon>
        <taxon>Pucciniaceae</taxon>
        <taxon>Puccinia</taxon>
    </lineage>
</organism>
<keyword evidence="10" id="KW-1185">Reference proteome</keyword>
<dbReference type="EMBL" id="PGCJ01000070">
    <property type="protein sequence ID" value="PLW52984.1"/>
    <property type="molecule type" value="Genomic_DNA"/>
</dbReference>
<dbReference type="OrthoDB" id="1716531at2759"/>
<evidence type="ECO:0000256" key="5">
    <source>
        <dbReference type="ARBA" id="ARBA00022989"/>
    </source>
</evidence>
<evidence type="ECO:0000313" key="10">
    <source>
        <dbReference type="Proteomes" id="UP000235388"/>
    </source>
</evidence>
<dbReference type="GO" id="GO:0006950">
    <property type="term" value="P:response to stress"/>
    <property type="evidence" value="ECO:0007669"/>
    <property type="project" value="UniProtKB-ARBA"/>
</dbReference>
<comment type="caution">
    <text evidence="9">The sequence shown here is derived from an EMBL/GenBank/DDBJ whole genome shotgun (WGS) entry which is preliminary data.</text>
</comment>
<dbReference type="STRING" id="200324.A0A2N5VSL9"/>
<evidence type="ECO:0000256" key="1">
    <source>
        <dbReference type="ARBA" id="ARBA00004477"/>
    </source>
</evidence>
<feature type="region of interest" description="Disordered" evidence="8">
    <location>
        <begin position="1"/>
        <end position="30"/>
    </location>
</feature>
<evidence type="ECO:0000256" key="6">
    <source>
        <dbReference type="ARBA" id="ARBA00023136"/>
    </source>
</evidence>
<feature type="transmembrane region" description="Helical" evidence="7">
    <location>
        <begin position="183"/>
        <end position="206"/>
    </location>
</feature>
<dbReference type="Proteomes" id="UP000235388">
    <property type="component" value="Unassembled WGS sequence"/>
</dbReference>
<feature type="compositionally biased region" description="Low complexity" evidence="8">
    <location>
        <begin position="15"/>
        <end position="30"/>
    </location>
</feature>
<reference evidence="9 10" key="1">
    <citation type="submission" date="2017-11" db="EMBL/GenBank/DDBJ databases">
        <title>De novo assembly and phasing of dikaryotic genomes from two isolates of Puccinia coronata f. sp. avenae, the causal agent of oat crown rust.</title>
        <authorList>
            <person name="Miller M.E."/>
            <person name="Zhang Y."/>
            <person name="Omidvar V."/>
            <person name="Sperschneider J."/>
            <person name="Schwessinger B."/>
            <person name="Raley C."/>
            <person name="Palmer J.M."/>
            <person name="Garnica D."/>
            <person name="Upadhyaya N."/>
            <person name="Rathjen J."/>
            <person name="Taylor J.M."/>
            <person name="Park R.F."/>
            <person name="Dodds P.N."/>
            <person name="Hirsch C.D."/>
            <person name="Kianian S.F."/>
            <person name="Figueroa M."/>
        </authorList>
    </citation>
    <scope>NUCLEOTIDE SEQUENCE [LARGE SCALE GENOMIC DNA]</scope>
    <source>
        <strain evidence="9">12NC29</strain>
    </source>
</reference>
<name>A0A2N5VSL9_9BASI</name>
<keyword evidence="5 7" id="KW-1133">Transmembrane helix</keyword>
<dbReference type="InterPro" id="IPR007599">
    <property type="entry name" value="DER1"/>
</dbReference>
<evidence type="ECO:0000256" key="2">
    <source>
        <dbReference type="ARBA" id="ARBA00008917"/>
    </source>
</evidence>
<feature type="transmembrane region" description="Helical" evidence="7">
    <location>
        <begin position="227"/>
        <end position="249"/>
    </location>
</feature>
<evidence type="ECO:0000256" key="8">
    <source>
        <dbReference type="SAM" id="MobiDB-lite"/>
    </source>
</evidence>
<evidence type="ECO:0000256" key="7">
    <source>
        <dbReference type="RuleBase" id="RU363059"/>
    </source>
</evidence>
<feature type="transmembrane region" description="Helical" evidence="7">
    <location>
        <begin position="255"/>
        <end position="274"/>
    </location>
</feature>
<evidence type="ECO:0000256" key="4">
    <source>
        <dbReference type="ARBA" id="ARBA00022824"/>
    </source>
</evidence>
<evidence type="ECO:0000256" key="3">
    <source>
        <dbReference type="ARBA" id="ARBA00022692"/>
    </source>
</evidence>
<keyword evidence="6 7" id="KW-0472">Membrane</keyword>
<feature type="transmembrane region" description="Helical" evidence="7">
    <location>
        <begin position="140"/>
        <end position="163"/>
    </location>
</feature>
<protein>
    <recommendedName>
        <fullName evidence="7">Derlin</fullName>
    </recommendedName>
</protein>
<proteinExistence type="inferred from homology"/>
<keyword evidence="3 7" id="KW-0812">Transmembrane</keyword>
<evidence type="ECO:0000313" key="9">
    <source>
        <dbReference type="EMBL" id="PLW52984.1"/>
    </source>
</evidence>